<feature type="region of interest" description="Disordered" evidence="1">
    <location>
        <begin position="123"/>
        <end position="185"/>
    </location>
</feature>
<proteinExistence type="predicted"/>
<evidence type="ECO:0000256" key="1">
    <source>
        <dbReference type="SAM" id="MobiDB-lite"/>
    </source>
</evidence>
<evidence type="ECO:0000313" key="3">
    <source>
        <dbReference type="EMBL" id="KAF5381814.1"/>
    </source>
</evidence>
<name>A0A8H5HEK9_9AGAR</name>
<feature type="transmembrane region" description="Helical" evidence="2">
    <location>
        <begin position="290"/>
        <end position="308"/>
    </location>
</feature>
<keyword evidence="2" id="KW-0472">Membrane</keyword>
<keyword evidence="4" id="KW-1185">Reference proteome</keyword>
<dbReference type="OrthoDB" id="3060094at2759"/>
<keyword evidence="2" id="KW-0812">Transmembrane</keyword>
<dbReference type="AlphaFoldDB" id="A0A8H5HEK9"/>
<feature type="compositionally biased region" description="Polar residues" evidence="1">
    <location>
        <begin position="175"/>
        <end position="184"/>
    </location>
</feature>
<evidence type="ECO:0000313" key="4">
    <source>
        <dbReference type="Proteomes" id="UP000518752"/>
    </source>
</evidence>
<comment type="caution">
    <text evidence="3">The sequence shown here is derived from an EMBL/GenBank/DDBJ whole genome shotgun (WGS) entry which is preliminary data.</text>
</comment>
<accession>A0A8H5HEK9</accession>
<evidence type="ECO:0000256" key="2">
    <source>
        <dbReference type="SAM" id="Phobius"/>
    </source>
</evidence>
<keyword evidence="2" id="KW-1133">Transmembrane helix</keyword>
<dbReference type="EMBL" id="JAACJN010000056">
    <property type="protein sequence ID" value="KAF5381814.1"/>
    <property type="molecule type" value="Genomic_DNA"/>
</dbReference>
<sequence length="318" mass="35187">MFIIKHRPSQPANADVSLSFNFEHKTGAILGFFDTGVREISYVNYAEPLRKNIESWLSTARITNSDLADKDLRVVTDCMRVRSWAKGVSEEKTKEGQFSLSVGFGPLSAGAQLSKSIKYEGGSNIHHGPADRIMKLPVPTSVESPQVASKSKRKGKGKKQADKGKAGVSAPSLPGPSTSLQSVGLSLDEKKEIRNRSDQCIFMRSLRIKRRPMNLPLKIQAAAKPRDFRKDNNSDERVLPVLRDEGHVPEESDSEIVIETVDQNFGESNAVIPSLFMACLQLLMASTRAGIIWTLSLITFLRYCLIFPKAELTSGKWP</sequence>
<organism evidence="3 4">
    <name type="scientific">Collybiopsis confluens</name>
    <dbReference type="NCBI Taxonomy" id="2823264"/>
    <lineage>
        <taxon>Eukaryota</taxon>
        <taxon>Fungi</taxon>
        <taxon>Dikarya</taxon>
        <taxon>Basidiomycota</taxon>
        <taxon>Agaricomycotina</taxon>
        <taxon>Agaricomycetes</taxon>
        <taxon>Agaricomycetidae</taxon>
        <taxon>Agaricales</taxon>
        <taxon>Marasmiineae</taxon>
        <taxon>Omphalotaceae</taxon>
        <taxon>Collybiopsis</taxon>
    </lineage>
</organism>
<protein>
    <submittedName>
        <fullName evidence="3">Uncharacterized protein</fullName>
    </submittedName>
</protein>
<gene>
    <name evidence="3" type="ORF">D9757_008324</name>
</gene>
<dbReference type="Proteomes" id="UP000518752">
    <property type="component" value="Unassembled WGS sequence"/>
</dbReference>
<reference evidence="3 4" key="1">
    <citation type="journal article" date="2020" name="ISME J.">
        <title>Uncovering the hidden diversity of litter-decomposition mechanisms in mushroom-forming fungi.</title>
        <authorList>
            <person name="Floudas D."/>
            <person name="Bentzer J."/>
            <person name="Ahren D."/>
            <person name="Johansson T."/>
            <person name="Persson P."/>
            <person name="Tunlid A."/>
        </authorList>
    </citation>
    <scope>NUCLEOTIDE SEQUENCE [LARGE SCALE GENOMIC DNA]</scope>
    <source>
        <strain evidence="3 4">CBS 406.79</strain>
    </source>
</reference>